<accession>A0AA89C212</accession>
<comment type="domain">
    <text evidence="14">A pair of annexin repeats may form one binding site for calcium and phospholipid.</text>
</comment>
<dbReference type="GO" id="GO:0005886">
    <property type="term" value="C:plasma membrane"/>
    <property type="evidence" value="ECO:0007669"/>
    <property type="project" value="TreeGrafter"/>
</dbReference>
<evidence type="ECO:0000256" key="15">
    <source>
        <dbReference type="SAM" id="Coils"/>
    </source>
</evidence>
<evidence type="ECO:0000256" key="13">
    <source>
        <dbReference type="ARBA" id="ARBA00077076"/>
    </source>
</evidence>
<dbReference type="InterPro" id="IPR018502">
    <property type="entry name" value="Annexin_repeat"/>
</dbReference>
<keyword evidence="6" id="KW-0479">Metal-binding</keyword>
<keyword evidence="8 14" id="KW-0106">Calcium</keyword>
<evidence type="ECO:0000256" key="2">
    <source>
        <dbReference type="ARBA" id="ARBA00004550"/>
    </source>
</evidence>
<dbReference type="FunFam" id="1.10.220.10:FF:000002">
    <property type="entry name" value="Annexin"/>
    <property type="match status" value="1"/>
</dbReference>
<comment type="subunit">
    <text evidence="4">Homodimer.</text>
</comment>
<evidence type="ECO:0000256" key="4">
    <source>
        <dbReference type="ARBA" id="ARBA00011738"/>
    </source>
</evidence>
<sequence>MTTGRVIDIQINNKGTVVDNEDFDPSGSADKLKNAMDGLGTNEQDILDEIARHTFCQRQEIAEAYKTSYGKDLIDELKDELGGDFEDACIALMTKPRTFDARQLHAAICGVGTDEHDLVEIMCSRTNDQLDEIKEEYQKEYEVSLEEDLVSDTSGYFGRLMVSLCATGREQCDEVNWYEAQEDAQKFFDAGAGQWGTDEIQLNRILCLRSFEQLRAIFEKYQEIAGKEIEEDIESEMSGSMKDGFLALVEVARNKPRYFAKCLRRACEGWGTHDADLIRIIATRSEDDLQEIKEEYQQLYEKSLEEEVESECGGDYKRLLLKVVQGNC</sequence>
<evidence type="ECO:0000256" key="7">
    <source>
        <dbReference type="ARBA" id="ARBA00022737"/>
    </source>
</evidence>
<evidence type="ECO:0000256" key="12">
    <source>
        <dbReference type="ARBA" id="ARBA00060393"/>
    </source>
</evidence>
<evidence type="ECO:0000256" key="6">
    <source>
        <dbReference type="ARBA" id="ARBA00022723"/>
    </source>
</evidence>
<dbReference type="GO" id="GO:0005544">
    <property type="term" value="F:calcium-dependent phospholipid binding"/>
    <property type="evidence" value="ECO:0007669"/>
    <property type="project" value="UniProtKB-KW"/>
</dbReference>
<comment type="function">
    <text evidence="11">Involved in reproduction of the worm. Involved in host-parasite interaction. Delivered into the host cell by means of parasite exosomes. Binds to acidic phospholipid membranes in a calcium-dependent manner in vitro. Causes aggregation of liposomes in the presence of calcium, but not in its absence. Likely to promote membrane fusion. May provide structural integrity within the tegument.</text>
</comment>
<keyword evidence="10 14" id="KW-0111">Calcium/phospholipid-binding</keyword>
<dbReference type="GO" id="GO:0005737">
    <property type="term" value="C:cytoplasm"/>
    <property type="evidence" value="ECO:0007669"/>
    <property type="project" value="TreeGrafter"/>
</dbReference>
<dbReference type="GO" id="GO:0001786">
    <property type="term" value="F:phosphatidylserine binding"/>
    <property type="evidence" value="ECO:0007669"/>
    <property type="project" value="TreeGrafter"/>
</dbReference>
<dbReference type="InterPro" id="IPR018252">
    <property type="entry name" value="Annexin_repeat_CS"/>
</dbReference>
<evidence type="ECO:0000256" key="14">
    <source>
        <dbReference type="RuleBase" id="RU003540"/>
    </source>
</evidence>
<name>A0AA89C212_PINIB</name>
<dbReference type="GO" id="GO:0005634">
    <property type="term" value="C:nucleus"/>
    <property type="evidence" value="ECO:0007669"/>
    <property type="project" value="TreeGrafter"/>
</dbReference>
<dbReference type="GO" id="GO:0012506">
    <property type="term" value="C:vesicle membrane"/>
    <property type="evidence" value="ECO:0007669"/>
    <property type="project" value="TreeGrafter"/>
</dbReference>
<dbReference type="EMBL" id="VSWD01000010">
    <property type="protein sequence ID" value="KAK3091422.1"/>
    <property type="molecule type" value="Genomic_DNA"/>
</dbReference>
<dbReference type="InterPro" id="IPR001464">
    <property type="entry name" value="Annexin"/>
</dbReference>
<evidence type="ECO:0000313" key="16">
    <source>
        <dbReference type="EMBL" id="KAK3091422.1"/>
    </source>
</evidence>
<proteinExistence type="inferred from homology"/>
<dbReference type="Proteomes" id="UP001186944">
    <property type="component" value="Unassembled WGS sequence"/>
</dbReference>
<evidence type="ECO:0000256" key="3">
    <source>
        <dbReference type="ARBA" id="ARBA00007831"/>
    </source>
</evidence>
<dbReference type="FunFam" id="1.10.220.10:FF:000005">
    <property type="entry name" value="Annexin"/>
    <property type="match status" value="1"/>
</dbReference>
<dbReference type="PRINTS" id="PR00196">
    <property type="entry name" value="ANNEXIN"/>
</dbReference>
<dbReference type="PANTHER" id="PTHR10502">
    <property type="entry name" value="ANNEXIN"/>
    <property type="match status" value="1"/>
</dbReference>
<keyword evidence="15" id="KW-0175">Coiled coil</keyword>
<keyword evidence="17" id="KW-1185">Reference proteome</keyword>
<dbReference type="SUPFAM" id="SSF47874">
    <property type="entry name" value="Annexin"/>
    <property type="match status" value="1"/>
</dbReference>
<evidence type="ECO:0000256" key="10">
    <source>
        <dbReference type="ARBA" id="ARBA00023302"/>
    </source>
</evidence>
<evidence type="ECO:0000256" key="5">
    <source>
        <dbReference type="ARBA" id="ARBA00022553"/>
    </source>
</evidence>
<comment type="similarity">
    <text evidence="3 14">Belongs to the annexin family.</text>
</comment>
<organism evidence="16 17">
    <name type="scientific">Pinctada imbricata</name>
    <name type="common">Atlantic pearl-oyster</name>
    <name type="synonym">Pinctada martensii</name>
    <dbReference type="NCBI Taxonomy" id="66713"/>
    <lineage>
        <taxon>Eukaryota</taxon>
        <taxon>Metazoa</taxon>
        <taxon>Spiralia</taxon>
        <taxon>Lophotrochozoa</taxon>
        <taxon>Mollusca</taxon>
        <taxon>Bivalvia</taxon>
        <taxon>Autobranchia</taxon>
        <taxon>Pteriomorphia</taxon>
        <taxon>Pterioida</taxon>
        <taxon>Pterioidea</taxon>
        <taxon>Pteriidae</taxon>
        <taxon>Pinctada</taxon>
    </lineage>
</organism>
<dbReference type="Gene3D" id="1.10.220.10">
    <property type="entry name" value="Annexin"/>
    <property type="match status" value="4"/>
</dbReference>
<dbReference type="FunFam" id="1.10.220.10:FF:000003">
    <property type="entry name" value="Annexin"/>
    <property type="match status" value="1"/>
</dbReference>
<protein>
    <recommendedName>
        <fullName evidence="13 14">Annexin</fullName>
    </recommendedName>
</protein>
<gene>
    <name evidence="16" type="ORF">FSP39_019774</name>
</gene>
<comment type="caution">
    <text evidence="16">The sequence shown here is derived from an EMBL/GenBank/DDBJ whole genome shotgun (WGS) entry which is preliminary data.</text>
</comment>
<dbReference type="SMART" id="SM00335">
    <property type="entry name" value="ANX"/>
    <property type="match status" value="4"/>
</dbReference>
<dbReference type="GO" id="GO:0005509">
    <property type="term" value="F:calcium ion binding"/>
    <property type="evidence" value="ECO:0007669"/>
    <property type="project" value="InterPro"/>
</dbReference>
<dbReference type="InterPro" id="IPR037104">
    <property type="entry name" value="Annexin_sf"/>
</dbReference>
<keyword evidence="9 14" id="KW-0041">Annexin</keyword>
<dbReference type="AlphaFoldDB" id="A0AA89C212"/>
<dbReference type="GO" id="GO:0005576">
    <property type="term" value="C:extracellular region"/>
    <property type="evidence" value="ECO:0007669"/>
    <property type="project" value="UniProtKB-SubCell"/>
</dbReference>
<evidence type="ECO:0000256" key="8">
    <source>
        <dbReference type="ARBA" id="ARBA00022837"/>
    </source>
</evidence>
<dbReference type="PANTHER" id="PTHR10502:SF233">
    <property type="entry name" value="ANNEXIN B9"/>
    <property type="match status" value="1"/>
</dbReference>
<comment type="subcellular location">
    <subcellularLocation>
        <location evidence="1">Host cell</location>
    </subcellularLocation>
    <subcellularLocation>
        <location evidence="2">Secreted</location>
        <location evidence="2">Extracellular exosome</location>
    </subcellularLocation>
    <subcellularLocation>
        <location evidence="12">Tegument</location>
    </subcellularLocation>
</comment>
<dbReference type="GO" id="GO:0043657">
    <property type="term" value="C:host cell"/>
    <property type="evidence" value="ECO:0007669"/>
    <property type="project" value="UniProtKB-SubCell"/>
</dbReference>
<keyword evidence="7 14" id="KW-0677">Repeat</keyword>
<dbReference type="GO" id="GO:0032509">
    <property type="term" value="P:endosome transport via multivesicular body sorting pathway"/>
    <property type="evidence" value="ECO:0007669"/>
    <property type="project" value="TreeGrafter"/>
</dbReference>
<keyword evidence="5" id="KW-0597">Phosphoprotein</keyword>
<dbReference type="Pfam" id="PF00191">
    <property type="entry name" value="Annexin"/>
    <property type="match status" value="4"/>
</dbReference>
<evidence type="ECO:0000313" key="17">
    <source>
        <dbReference type="Proteomes" id="UP001186944"/>
    </source>
</evidence>
<dbReference type="PROSITE" id="PS51897">
    <property type="entry name" value="ANNEXIN_2"/>
    <property type="match status" value="4"/>
</dbReference>
<evidence type="ECO:0000256" key="11">
    <source>
        <dbReference type="ARBA" id="ARBA00059330"/>
    </source>
</evidence>
<evidence type="ECO:0000256" key="9">
    <source>
        <dbReference type="ARBA" id="ARBA00023216"/>
    </source>
</evidence>
<feature type="coiled-coil region" evidence="15">
    <location>
        <begin position="282"/>
        <end position="309"/>
    </location>
</feature>
<reference evidence="16" key="1">
    <citation type="submission" date="2019-08" db="EMBL/GenBank/DDBJ databases">
        <title>The improved chromosome-level genome for the pearl oyster Pinctada fucata martensii using PacBio sequencing and Hi-C.</title>
        <authorList>
            <person name="Zheng Z."/>
        </authorList>
    </citation>
    <scope>NUCLEOTIDE SEQUENCE</scope>
    <source>
        <strain evidence="16">ZZ-2019</strain>
        <tissue evidence="16">Adductor muscle</tissue>
    </source>
</reference>
<dbReference type="FunFam" id="1.10.220.10:FF:000001">
    <property type="entry name" value="Annexin"/>
    <property type="match status" value="1"/>
</dbReference>
<dbReference type="PROSITE" id="PS00223">
    <property type="entry name" value="ANNEXIN_1"/>
    <property type="match status" value="2"/>
</dbReference>
<evidence type="ECO:0000256" key="1">
    <source>
        <dbReference type="ARBA" id="ARBA00004340"/>
    </source>
</evidence>